<reference evidence="1 2" key="1">
    <citation type="submission" date="2008-07" db="EMBL/GenBank/DDBJ databases">
        <authorList>
            <person name="El-Sayed N."/>
            <person name="Caler E."/>
            <person name="Inman J."/>
            <person name="Amedeo P."/>
            <person name="Hass B."/>
            <person name="Wortman J."/>
        </authorList>
    </citation>
    <scope>NUCLEOTIDE SEQUENCE [LARGE SCALE GENOMIC DNA]</scope>
    <source>
        <strain evidence="2">ATCC 50983 / TXsc</strain>
    </source>
</reference>
<accession>C5LBG2</accession>
<proteinExistence type="predicted"/>
<dbReference type="InParanoid" id="C5LBG2"/>
<dbReference type="EMBL" id="GG680918">
    <property type="protein sequence ID" value="EER05783.1"/>
    <property type="molecule type" value="Genomic_DNA"/>
</dbReference>
<dbReference type="GeneID" id="9043213"/>
<dbReference type="RefSeq" id="XP_002773967.1">
    <property type="nucleotide sequence ID" value="XM_002773921.1"/>
</dbReference>
<evidence type="ECO:0000313" key="1">
    <source>
        <dbReference type="EMBL" id="EER05783.1"/>
    </source>
</evidence>
<organism evidence="2">
    <name type="scientific">Perkinsus marinus (strain ATCC 50983 / TXsc)</name>
    <dbReference type="NCBI Taxonomy" id="423536"/>
    <lineage>
        <taxon>Eukaryota</taxon>
        <taxon>Sar</taxon>
        <taxon>Alveolata</taxon>
        <taxon>Perkinsozoa</taxon>
        <taxon>Perkinsea</taxon>
        <taxon>Perkinsida</taxon>
        <taxon>Perkinsidae</taxon>
        <taxon>Perkinsus</taxon>
    </lineage>
</organism>
<keyword evidence="2" id="KW-1185">Reference proteome</keyword>
<name>C5LBG2_PERM5</name>
<evidence type="ECO:0000313" key="2">
    <source>
        <dbReference type="Proteomes" id="UP000007800"/>
    </source>
</evidence>
<gene>
    <name evidence="1" type="ORF">Pmar_PMAR011831</name>
</gene>
<dbReference type="AlphaFoldDB" id="C5LBG2"/>
<dbReference type="Proteomes" id="UP000007800">
    <property type="component" value="Unassembled WGS sequence"/>
</dbReference>
<sequence>MYRLFDLDSKLEALCTAEEEGEESRMMGSSSGFRADESLQELAAITTPDEEFWFDQILLRLRVGVVHIGADLWSTPESGTVLLGDVMSYSRFYFCGAFVGTIGRDGGRTKFTLWLVQLECWYSTNELEVTVAELIVTFGEVHVVLFCRA</sequence>
<protein>
    <submittedName>
        <fullName evidence="1">Uncharacterized protein</fullName>
    </submittedName>
</protein>